<keyword evidence="9" id="KW-1185">Reference proteome</keyword>
<feature type="region of interest" description="Disordered" evidence="6">
    <location>
        <begin position="290"/>
        <end position="325"/>
    </location>
</feature>
<comment type="subcellular location">
    <subcellularLocation>
        <location evidence="5">Endomembrane system</location>
        <topology evidence="5">Peripheral membrane protein</topology>
        <orientation evidence="5">Cytoplasmic side</orientation>
    </subcellularLocation>
</comment>
<accession>A0A2H3DQ10</accession>
<feature type="region of interest" description="Disordered" evidence="6">
    <location>
        <begin position="234"/>
        <end position="273"/>
    </location>
</feature>
<evidence type="ECO:0000313" key="9">
    <source>
        <dbReference type="Proteomes" id="UP000217790"/>
    </source>
</evidence>
<dbReference type="InterPro" id="IPR009917">
    <property type="entry name" value="SRA1/Sec31"/>
</dbReference>
<evidence type="ECO:0000259" key="7">
    <source>
        <dbReference type="Pfam" id="PF07304"/>
    </source>
</evidence>
<dbReference type="OrthoDB" id="542917at2759"/>
<feature type="compositionally biased region" description="Pro residues" evidence="6">
    <location>
        <begin position="237"/>
        <end position="246"/>
    </location>
</feature>
<dbReference type="GO" id="GO:0030127">
    <property type="term" value="C:COPII vesicle coat"/>
    <property type="evidence" value="ECO:0007669"/>
    <property type="project" value="TreeGrafter"/>
</dbReference>
<sequence>MYSEHFTPPASVDWDCANERDAEIRAMGWSGWHRKKSFPTCKKDHRESLILPPADGPSNGVCEQPSDIKTFKLSNLYDRYFEYVGLLASQGLVEVATVFLKLTPSDYKGPGNAIRERLLRTKTESVGMNTIKIGTKILPTQLSVPMAYPGYTSSFAVAPQMATSPYTSPFSAVSQPAATGVSLHAPYAPSVPAPAPMNPAYAPPPSNIGVPAPGFNMFNQGQSLVQPPHLRAALPPHQAPAPVPPPPKHKENGGWNDAPIVGNPRSPSASVPSKPAVITSLFPNSTPEPILGPQGGRIPPPPRPCSVGGVRVQPPPPPQRGMYPSPSIRASSATVWASTAPAPSSAYGTISATAYGPMAPPPLPGSSTSSLSHGVKAPAAPKYSPGDRTHVPDILRPAYEILSAQLSYLRQVTLPTQKRQVNNVERRLNLLFDALNCETLSKPVADQLLVLTRAMEAHDRPAALAIHVDLLTRGSQADDIVLWMSGVEQLIMRL</sequence>
<feature type="domain" description="SRA1/Sec31" evidence="7">
    <location>
        <begin position="388"/>
        <end position="492"/>
    </location>
</feature>
<protein>
    <recommendedName>
        <fullName evidence="7">SRA1/Sec31 domain-containing protein</fullName>
    </recommendedName>
</protein>
<evidence type="ECO:0000256" key="5">
    <source>
        <dbReference type="ARBA" id="ARBA00029433"/>
    </source>
</evidence>
<proteinExistence type="predicted"/>
<dbReference type="Gene3D" id="1.20.940.10">
    <property type="entry name" value="Functional domain of the splicing factor Prp18"/>
    <property type="match status" value="1"/>
</dbReference>
<dbReference type="STRING" id="47427.A0A2H3DQ10"/>
<dbReference type="PANTHER" id="PTHR13923">
    <property type="entry name" value="SEC31-RELATED PROTEIN"/>
    <property type="match status" value="1"/>
</dbReference>
<keyword evidence="3" id="KW-0677">Repeat</keyword>
<evidence type="ECO:0000256" key="1">
    <source>
        <dbReference type="ARBA" id="ARBA00022448"/>
    </source>
</evidence>
<evidence type="ECO:0000256" key="2">
    <source>
        <dbReference type="ARBA" id="ARBA00022574"/>
    </source>
</evidence>
<dbReference type="InParanoid" id="A0A2H3DQ10"/>
<dbReference type="InterPro" id="IPR040251">
    <property type="entry name" value="SEC31-like"/>
</dbReference>
<gene>
    <name evidence="8" type="ORF">ARMGADRAFT_1081933</name>
</gene>
<dbReference type="Proteomes" id="UP000217790">
    <property type="component" value="Unassembled WGS sequence"/>
</dbReference>
<dbReference type="GO" id="GO:0070971">
    <property type="term" value="C:endoplasmic reticulum exit site"/>
    <property type="evidence" value="ECO:0007669"/>
    <property type="project" value="TreeGrafter"/>
</dbReference>
<organism evidence="8 9">
    <name type="scientific">Armillaria gallica</name>
    <name type="common">Bulbous honey fungus</name>
    <name type="synonym">Armillaria bulbosa</name>
    <dbReference type="NCBI Taxonomy" id="47427"/>
    <lineage>
        <taxon>Eukaryota</taxon>
        <taxon>Fungi</taxon>
        <taxon>Dikarya</taxon>
        <taxon>Basidiomycota</taxon>
        <taxon>Agaricomycotina</taxon>
        <taxon>Agaricomycetes</taxon>
        <taxon>Agaricomycetidae</taxon>
        <taxon>Agaricales</taxon>
        <taxon>Marasmiineae</taxon>
        <taxon>Physalacriaceae</taxon>
        <taxon>Armillaria</taxon>
    </lineage>
</organism>
<dbReference type="AlphaFoldDB" id="A0A2H3DQ10"/>
<keyword evidence="2" id="KW-0853">WD repeat</keyword>
<evidence type="ECO:0000256" key="6">
    <source>
        <dbReference type="SAM" id="MobiDB-lite"/>
    </source>
</evidence>
<evidence type="ECO:0000256" key="4">
    <source>
        <dbReference type="ARBA" id="ARBA00023136"/>
    </source>
</evidence>
<dbReference type="GO" id="GO:0005198">
    <property type="term" value="F:structural molecule activity"/>
    <property type="evidence" value="ECO:0007669"/>
    <property type="project" value="TreeGrafter"/>
</dbReference>
<evidence type="ECO:0000313" key="8">
    <source>
        <dbReference type="EMBL" id="PBK91167.1"/>
    </source>
</evidence>
<dbReference type="PANTHER" id="PTHR13923:SF11">
    <property type="entry name" value="SECRETORY 31, ISOFORM D"/>
    <property type="match status" value="1"/>
</dbReference>
<reference evidence="9" key="1">
    <citation type="journal article" date="2017" name="Nat. Ecol. Evol.">
        <title>Genome expansion and lineage-specific genetic innovations in the forest pathogenic fungi Armillaria.</title>
        <authorList>
            <person name="Sipos G."/>
            <person name="Prasanna A.N."/>
            <person name="Walter M.C."/>
            <person name="O'Connor E."/>
            <person name="Balint B."/>
            <person name="Krizsan K."/>
            <person name="Kiss B."/>
            <person name="Hess J."/>
            <person name="Varga T."/>
            <person name="Slot J."/>
            <person name="Riley R."/>
            <person name="Boka B."/>
            <person name="Rigling D."/>
            <person name="Barry K."/>
            <person name="Lee J."/>
            <person name="Mihaltcheva S."/>
            <person name="LaButti K."/>
            <person name="Lipzen A."/>
            <person name="Waldron R."/>
            <person name="Moloney N.M."/>
            <person name="Sperisen C."/>
            <person name="Kredics L."/>
            <person name="Vagvoelgyi C."/>
            <person name="Patrignani A."/>
            <person name="Fitzpatrick D."/>
            <person name="Nagy I."/>
            <person name="Doyle S."/>
            <person name="Anderson J.B."/>
            <person name="Grigoriev I.V."/>
            <person name="Gueldener U."/>
            <person name="Muensterkoetter M."/>
            <person name="Nagy L.G."/>
        </authorList>
    </citation>
    <scope>NUCLEOTIDE SEQUENCE [LARGE SCALE GENOMIC DNA]</scope>
    <source>
        <strain evidence="9">Ar21-2</strain>
    </source>
</reference>
<feature type="compositionally biased region" description="Low complexity" evidence="6">
    <location>
        <begin position="264"/>
        <end position="273"/>
    </location>
</feature>
<dbReference type="Pfam" id="PF07304">
    <property type="entry name" value="SRA1"/>
    <property type="match status" value="1"/>
</dbReference>
<keyword evidence="4" id="KW-0472">Membrane</keyword>
<feature type="region of interest" description="Disordered" evidence="6">
    <location>
        <begin position="361"/>
        <end position="388"/>
    </location>
</feature>
<keyword evidence="1" id="KW-0813">Transport</keyword>
<dbReference type="GO" id="GO:0090110">
    <property type="term" value="P:COPII-coated vesicle cargo loading"/>
    <property type="evidence" value="ECO:0007669"/>
    <property type="project" value="TreeGrafter"/>
</dbReference>
<dbReference type="Gene3D" id="1.25.40.980">
    <property type="match status" value="1"/>
</dbReference>
<name>A0A2H3DQ10_ARMGA</name>
<dbReference type="GO" id="GO:0007029">
    <property type="term" value="P:endoplasmic reticulum organization"/>
    <property type="evidence" value="ECO:0007669"/>
    <property type="project" value="TreeGrafter"/>
</dbReference>
<evidence type="ECO:0000256" key="3">
    <source>
        <dbReference type="ARBA" id="ARBA00022737"/>
    </source>
</evidence>
<dbReference type="EMBL" id="KZ293662">
    <property type="protein sequence ID" value="PBK91167.1"/>
    <property type="molecule type" value="Genomic_DNA"/>
</dbReference>